<dbReference type="GO" id="GO:0016239">
    <property type="term" value="P:positive regulation of macroautophagy"/>
    <property type="evidence" value="ECO:0007669"/>
    <property type="project" value="TreeGrafter"/>
</dbReference>
<keyword evidence="3" id="KW-0677">Repeat</keyword>
<feature type="region of interest" description="Disordered" evidence="7">
    <location>
        <begin position="337"/>
        <end position="496"/>
    </location>
</feature>
<dbReference type="EMBL" id="MCFH01000079">
    <property type="protein sequence ID" value="ORX41744.1"/>
    <property type="molecule type" value="Genomic_DNA"/>
</dbReference>
<sequence length="1097" mass="127985">MNRNNFYNKPINDINWFIVLKNFPIGTTEKELYKAIQNPYPPKTVIIDVRDNYRAMAYYNNMKDAVETIRSNMFKKIKDKELILHFNLTYLKKRAYRFSIFKVNSKDFVNLTYKSLYYNFIQYGDILRIEKNYERNRIDIYYPSQSEAKLAEKNAIECSLEIFPNTSRIMTDVISPFNENSQKLTNLAYAITIPVPSNIDDENQSNLSPYVKKQSKLQMQKPSQNNHIQNYEDHQFKDNFKPMSLDAPLPNDYSYPMHFPTYPYNVNMNRSMSGPYSLDVNLNNGLLYDRFSPPFQEPFHVNHFRINDYNMDNKNFNKNHMKNNFATIKTENVTKFDSNNTKYDKNNDKNSTYTHNTNNTSSKNNSSTVSNNKNKDKSKNNSSSSSSSKNKNDNNTTINNVKVKARVHDTNRNKEKKSEKSDKKNKNKSQKKQEEKKNDNHHKKNEKNKSNENIKNKNVKDNKHNHSKENNINDKINSNKDRNSNKNDHNHSKKEIVVIKEKEINTKINKVNDDKKKIVDEYKNNNVQVNKNIDIIDIDKQHKRSFEDNHDSRNKNHLAKKQKKSENKDISDKISSIQKEKTSKYKNNETLNSKSPDFNITKVDTILLDSGVVKMTNNISNTKFNQNQSKLESNNSNNVISGNNISIKNNNEISLVETTPNKYNSNNDQIKIKYNTKIRKNSRNDNNKIVSTSYNFVKFENVTISKYSYQYHFLYKFKCNKRCESITWGGVKECEEYKQYKLYVDNSDYSLSVLTTDLYSANNPAIIRQMAFDEIVDYKNINYIGDVQYNRSINHNLIYSKHSNILLSNINNQQYYIWDFNNNQLPIYNNNENNSINNLKEPSLKLHYNNNLRDSITISESSVFGLDFEGNLARWDLNSLSSLNDGNKMNICSVNPQSIIKLNNDEKIKRIKTYSNNNKDQAKLIGLTTNNNIIFYDLKNDNFKPVNNILNGHSSEITTIDINSINSYYVLTGGDDNYIKLWDLRNTTTELHSSCYYSNGISKLRWCPHLGNVFCCSSKNGILSIWSLNSLIENKPLMINAEHQINSPVKVDFEWNPYYDQEGTIASIDKSSISSKNSCVQVWRPLIYTYLCNGLLK</sequence>
<dbReference type="InterPro" id="IPR015943">
    <property type="entry name" value="WD40/YVTN_repeat-like_dom_sf"/>
</dbReference>
<keyword evidence="4" id="KW-0863">Zinc-finger</keyword>
<feature type="compositionally biased region" description="Low complexity" evidence="7">
    <location>
        <begin position="349"/>
        <end position="372"/>
    </location>
</feature>
<dbReference type="PANTHER" id="PTHR46200:SF1">
    <property type="entry name" value="GATOR COMPLEX PROTEIN WDR24"/>
    <property type="match status" value="1"/>
</dbReference>
<feature type="repeat" description="WD" evidence="6">
    <location>
        <begin position="950"/>
        <end position="992"/>
    </location>
</feature>
<dbReference type="GO" id="GO:0005774">
    <property type="term" value="C:vacuolar membrane"/>
    <property type="evidence" value="ECO:0007669"/>
    <property type="project" value="TreeGrafter"/>
</dbReference>
<keyword evidence="5" id="KW-0862">Zinc</keyword>
<dbReference type="PROSITE" id="PS00678">
    <property type="entry name" value="WD_REPEATS_1"/>
    <property type="match status" value="1"/>
</dbReference>
<dbReference type="PANTHER" id="PTHR46200">
    <property type="entry name" value="GATOR COMPLEX PROTEIN WDR24"/>
    <property type="match status" value="1"/>
</dbReference>
<dbReference type="SUPFAM" id="SSF50978">
    <property type="entry name" value="WD40 repeat-like"/>
    <property type="match status" value="1"/>
</dbReference>
<keyword evidence="2" id="KW-0479">Metal-binding</keyword>
<accession>A0A1Y1UUV9</accession>
<dbReference type="InterPro" id="IPR037590">
    <property type="entry name" value="WDR24"/>
</dbReference>
<protein>
    <submittedName>
        <fullName evidence="8">WD40 repeat-like protein</fullName>
    </submittedName>
</protein>
<dbReference type="SMART" id="SM00320">
    <property type="entry name" value="WD40"/>
    <property type="match status" value="2"/>
</dbReference>
<proteinExistence type="predicted"/>
<dbReference type="PROSITE" id="PS50294">
    <property type="entry name" value="WD_REPEATS_REGION"/>
    <property type="match status" value="1"/>
</dbReference>
<dbReference type="Pfam" id="PF00400">
    <property type="entry name" value="WD40"/>
    <property type="match status" value="1"/>
</dbReference>
<keyword evidence="1 6" id="KW-0853">WD repeat</keyword>
<feature type="compositionally biased region" description="Low complexity" evidence="7">
    <location>
        <begin position="380"/>
        <end position="402"/>
    </location>
</feature>
<dbReference type="Proteomes" id="UP000193719">
    <property type="component" value="Unassembled WGS sequence"/>
</dbReference>
<gene>
    <name evidence="8" type="ORF">BCR36DRAFT_338789</name>
</gene>
<dbReference type="InterPro" id="IPR001680">
    <property type="entry name" value="WD40_rpt"/>
</dbReference>
<dbReference type="PROSITE" id="PS50082">
    <property type="entry name" value="WD_REPEATS_2"/>
    <property type="match status" value="1"/>
</dbReference>
<evidence type="ECO:0000256" key="7">
    <source>
        <dbReference type="SAM" id="MobiDB-lite"/>
    </source>
</evidence>
<dbReference type="STRING" id="1754191.A0A1Y1UUV9"/>
<dbReference type="Gene3D" id="2.130.10.10">
    <property type="entry name" value="YVTN repeat-like/Quinoprotein amine dehydrogenase"/>
    <property type="match status" value="1"/>
</dbReference>
<evidence type="ECO:0000256" key="6">
    <source>
        <dbReference type="PROSITE-ProRule" id="PRU00221"/>
    </source>
</evidence>
<dbReference type="GO" id="GO:1904263">
    <property type="term" value="P:positive regulation of TORC1 signaling"/>
    <property type="evidence" value="ECO:0007669"/>
    <property type="project" value="TreeGrafter"/>
</dbReference>
<feature type="compositionally biased region" description="Basic and acidic residues" evidence="7">
    <location>
        <begin position="447"/>
        <end position="496"/>
    </location>
</feature>
<keyword evidence="9" id="KW-1185">Reference proteome</keyword>
<dbReference type="GO" id="GO:0061700">
    <property type="term" value="C:GATOR2 complex"/>
    <property type="evidence" value="ECO:0007669"/>
    <property type="project" value="TreeGrafter"/>
</dbReference>
<reference evidence="8 9" key="1">
    <citation type="submission" date="2016-08" db="EMBL/GenBank/DDBJ databases">
        <title>Genomes of anaerobic fungi encode conserved fungal cellulosomes for biomass hydrolysis.</title>
        <authorList>
            <consortium name="DOE Joint Genome Institute"/>
            <person name="Haitjema C.H."/>
            <person name="Gilmore S.P."/>
            <person name="Henske J.K."/>
            <person name="Solomon K.V."/>
            <person name="De Groot R."/>
            <person name="Kuo A."/>
            <person name="Mondo S.J."/>
            <person name="Salamov A.A."/>
            <person name="Labutti K."/>
            <person name="Zhao Z."/>
            <person name="Chiniquy J."/>
            <person name="Barry K."/>
            <person name="Brewer H.M."/>
            <person name="Purvine S.O."/>
            <person name="Wright A.T."/>
            <person name="Boxma B."/>
            <person name="Van Alen T."/>
            <person name="Hackstein J.H."/>
            <person name="Baker S.E."/>
            <person name="Grigoriev I.V."/>
            <person name="O'Malley M.A."/>
        </authorList>
    </citation>
    <scope>NUCLEOTIDE SEQUENCE [LARGE SCALE GENOMIC DNA]</scope>
    <source>
        <strain evidence="9">finn</strain>
    </source>
</reference>
<dbReference type="GO" id="GO:0008270">
    <property type="term" value="F:zinc ion binding"/>
    <property type="evidence" value="ECO:0007669"/>
    <property type="project" value="UniProtKB-KW"/>
</dbReference>
<feature type="compositionally biased region" description="Basic and acidic residues" evidence="7">
    <location>
        <begin position="564"/>
        <end position="587"/>
    </location>
</feature>
<comment type="caution">
    <text evidence="8">The sequence shown here is derived from an EMBL/GenBank/DDBJ whole genome shotgun (WGS) entry which is preliminary data.</text>
</comment>
<dbReference type="InterPro" id="IPR019775">
    <property type="entry name" value="WD40_repeat_CS"/>
</dbReference>
<feature type="region of interest" description="Disordered" evidence="7">
    <location>
        <begin position="544"/>
        <end position="596"/>
    </location>
</feature>
<evidence type="ECO:0000313" key="8">
    <source>
        <dbReference type="EMBL" id="ORX41744.1"/>
    </source>
</evidence>
<evidence type="ECO:0000313" key="9">
    <source>
        <dbReference type="Proteomes" id="UP000193719"/>
    </source>
</evidence>
<feature type="compositionally biased region" description="Basic and acidic residues" evidence="7">
    <location>
        <begin position="544"/>
        <end position="554"/>
    </location>
</feature>
<dbReference type="InterPro" id="IPR036322">
    <property type="entry name" value="WD40_repeat_dom_sf"/>
</dbReference>
<evidence type="ECO:0000256" key="2">
    <source>
        <dbReference type="ARBA" id="ARBA00022723"/>
    </source>
</evidence>
<name>A0A1Y1UUV9_9FUNG</name>
<evidence type="ECO:0000256" key="1">
    <source>
        <dbReference type="ARBA" id="ARBA00022574"/>
    </source>
</evidence>
<organism evidence="8 9">
    <name type="scientific">Piromyces finnis</name>
    <dbReference type="NCBI Taxonomy" id="1754191"/>
    <lineage>
        <taxon>Eukaryota</taxon>
        <taxon>Fungi</taxon>
        <taxon>Fungi incertae sedis</taxon>
        <taxon>Chytridiomycota</taxon>
        <taxon>Chytridiomycota incertae sedis</taxon>
        <taxon>Neocallimastigomycetes</taxon>
        <taxon>Neocallimastigales</taxon>
        <taxon>Neocallimastigaceae</taxon>
        <taxon>Piromyces</taxon>
    </lineage>
</organism>
<evidence type="ECO:0000256" key="3">
    <source>
        <dbReference type="ARBA" id="ARBA00022737"/>
    </source>
</evidence>
<dbReference type="AlphaFoldDB" id="A0A1Y1UUV9"/>
<feature type="compositionally biased region" description="Basic and acidic residues" evidence="7">
    <location>
        <begin position="406"/>
        <end position="424"/>
    </location>
</feature>
<dbReference type="GO" id="GO:0005829">
    <property type="term" value="C:cytosol"/>
    <property type="evidence" value="ECO:0007669"/>
    <property type="project" value="TreeGrafter"/>
</dbReference>
<dbReference type="OrthoDB" id="2156021at2759"/>
<evidence type="ECO:0000256" key="4">
    <source>
        <dbReference type="ARBA" id="ARBA00022771"/>
    </source>
</evidence>
<reference evidence="8 9" key="2">
    <citation type="submission" date="2016-08" db="EMBL/GenBank/DDBJ databases">
        <title>Pervasive Adenine N6-methylation of Active Genes in Fungi.</title>
        <authorList>
            <consortium name="DOE Joint Genome Institute"/>
            <person name="Mondo S.J."/>
            <person name="Dannebaum R.O."/>
            <person name="Kuo R.C."/>
            <person name="Labutti K."/>
            <person name="Haridas S."/>
            <person name="Kuo A."/>
            <person name="Salamov A."/>
            <person name="Ahrendt S.R."/>
            <person name="Lipzen A."/>
            <person name="Sullivan W."/>
            <person name="Andreopoulos W.B."/>
            <person name="Clum A."/>
            <person name="Lindquist E."/>
            <person name="Daum C."/>
            <person name="Ramamoorthy G.K."/>
            <person name="Gryganskyi A."/>
            <person name="Culley D."/>
            <person name="Magnuson J.K."/>
            <person name="James T.Y."/>
            <person name="O'Malley M.A."/>
            <person name="Stajich J.E."/>
            <person name="Spatafora J.W."/>
            <person name="Visel A."/>
            <person name="Grigoriev I.V."/>
        </authorList>
    </citation>
    <scope>NUCLEOTIDE SEQUENCE [LARGE SCALE GENOMIC DNA]</scope>
    <source>
        <strain evidence="9">finn</strain>
    </source>
</reference>
<evidence type="ECO:0000256" key="5">
    <source>
        <dbReference type="ARBA" id="ARBA00022833"/>
    </source>
</evidence>